<feature type="region of interest" description="Disordered" evidence="1">
    <location>
        <begin position="1"/>
        <end position="72"/>
    </location>
</feature>
<proteinExistence type="predicted"/>
<sequence length="304" mass="34356">MDGKQRILTNPRHTLFPKNHEDSFESISENKLSPPIPTVKTPSRMTIFDPSPQRWQQPDAGKPSKPELSRRPASVRSKNIWNHIEKMFVLTLWSDLIVGQNKSTFKIVTVEKIPYDKCQPTFDKSASVIHPNILSIEIHHQDSQPPECFAVSEILDVSLEDIISCEGVILKDDEISVILSQISRDGIVKIGDHQSIFDTSRAELLVNSASSGENVTPNTFGSLCVAVDSVRAPCDDSQPDSFHEFLSASNLQKWTTMDPSFLELKFRELSQHNFILGRRNVSKLILSRNVISIIYTSYRLWVPC</sequence>
<dbReference type="Proteomes" id="UP000297595">
    <property type="component" value="Unassembled WGS sequence"/>
</dbReference>
<protein>
    <submittedName>
        <fullName evidence="2">Uncharacterized protein</fullName>
    </submittedName>
</protein>
<accession>A0A8H2E432</accession>
<evidence type="ECO:0000256" key="1">
    <source>
        <dbReference type="SAM" id="MobiDB-lite"/>
    </source>
</evidence>
<dbReference type="AlphaFoldDB" id="A0A8H2E432"/>
<evidence type="ECO:0000313" key="3">
    <source>
        <dbReference type="Proteomes" id="UP000297595"/>
    </source>
</evidence>
<gene>
    <name evidence="2" type="ORF">EYR41_006088</name>
</gene>
<dbReference type="EMBL" id="SOZJ01000003">
    <property type="protein sequence ID" value="TGJ70101.1"/>
    <property type="molecule type" value="Genomic_DNA"/>
</dbReference>
<organism evidence="2 3">
    <name type="scientific">Orbilia oligospora</name>
    <name type="common">Nematode-trapping fungus</name>
    <name type="synonym">Arthrobotrys oligospora</name>
    <dbReference type="NCBI Taxonomy" id="2813651"/>
    <lineage>
        <taxon>Eukaryota</taxon>
        <taxon>Fungi</taxon>
        <taxon>Dikarya</taxon>
        <taxon>Ascomycota</taxon>
        <taxon>Pezizomycotina</taxon>
        <taxon>Orbiliomycetes</taxon>
        <taxon>Orbiliales</taxon>
        <taxon>Orbiliaceae</taxon>
        <taxon>Orbilia</taxon>
    </lineage>
</organism>
<reference evidence="2 3" key="1">
    <citation type="submission" date="2019-03" db="EMBL/GenBank/DDBJ databases">
        <title>Nematode-trapping fungi genome.</title>
        <authorList>
            <person name="Vidal-Diez De Ulzurrun G."/>
        </authorList>
    </citation>
    <scope>NUCLEOTIDE SEQUENCE [LARGE SCALE GENOMIC DNA]</scope>
    <source>
        <strain evidence="2 3">TWF154</strain>
    </source>
</reference>
<name>A0A8H2E432_ORBOL</name>
<evidence type="ECO:0000313" key="2">
    <source>
        <dbReference type="EMBL" id="TGJ70101.1"/>
    </source>
</evidence>
<comment type="caution">
    <text evidence="2">The sequence shown here is derived from an EMBL/GenBank/DDBJ whole genome shotgun (WGS) entry which is preliminary data.</text>
</comment>